<dbReference type="AlphaFoldDB" id="A0A1I7HCZ6"/>
<dbReference type="Gene3D" id="3.40.1190.20">
    <property type="match status" value="1"/>
</dbReference>
<accession>A0A1I7HCZ6</accession>
<dbReference type="Pfam" id="PF00294">
    <property type="entry name" value="PfkB"/>
    <property type="match status" value="1"/>
</dbReference>
<reference evidence="7 8" key="1">
    <citation type="submission" date="2016-10" db="EMBL/GenBank/DDBJ databases">
        <authorList>
            <person name="de Groot N.N."/>
        </authorList>
    </citation>
    <scope>NUCLEOTIDE SEQUENCE [LARGE SCALE GENOMIC DNA]</scope>
    <source>
        <strain evidence="7 8">Nl14</strain>
    </source>
</reference>
<dbReference type="PANTHER" id="PTHR43085">
    <property type="entry name" value="HEXOKINASE FAMILY MEMBER"/>
    <property type="match status" value="1"/>
</dbReference>
<organism evidence="7 8">
    <name type="scientific">Nitrosospira multiformis</name>
    <dbReference type="NCBI Taxonomy" id="1231"/>
    <lineage>
        <taxon>Bacteria</taxon>
        <taxon>Pseudomonadati</taxon>
        <taxon>Pseudomonadota</taxon>
        <taxon>Betaproteobacteria</taxon>
        <taxon>Nitrosomonadales</taxon>
        <taxon>Nitrosomonadaceae</taxon>
        <taxon>Nitrosospira</taxon>
    </lineage>
</organism>
<dbReference type="EMBL" id="FPBZ01000008">
    <property type="protein sequence ID" value="SFU58482.1"/>
    <property type="molecule type" value="Genomic_DNA"/>
</dbReference>
<evidence type="ECO:0000313" key="7">
    <source>
        <dbReference type="EMBL" id="SFU58482.1"/>
    </source>
</evidence>
<dbReference type="GO" id="GO:0016301">
    <property type="term" value="F:kinase activity"/>
    <property type="evidence" value="ECO:0007669"/>
    <property type="project" value="UniProtKB-KW"/>
</dbReference>
<dbReference type="InterPro" id="IPR002173">
    <property type="entry name" value="Carboh/pur_kinase_PfkB_CS"/>
</dbReference>
<name>A0A1I7HCZ6_9PROT</name>
<gene>
    <name evidence="7" type="ORF">SAMN05216417_10885</name>
</gene>
<evidence type="ECO:0000256" key="3">
    <source>
        <dbReference type="ARBA" id="ARBA00022741"/>
    </source>
</evidence>
<protein>
    <submittedName>
        <fullName evidence="7">Fructokinase</fullName>
    </submittedName>
</protein>
<dbReference type="PANTHER" id="PTHR43085:SF1">
    <property type="entry name" value="PSEUDOURIDINE KINASE-RELATED"/>
    <property type="match status" value="1"/>
</dbReference>
<dbReference type="PROSITE" id="PS00583">
    <property type="entry name" value="PFKB_KINASES_1"/>
    <property type="match status" value="1"/>
</dbReference>
<evidence type="ECO:0000313" key="8">
    <source>
        <dbReference type="Proteomes" id="UP000182649"/>
    </source>
</evidence>
<sequence length="333" mass="36704">MASHGSIRKTRSCASANPEQIRDRFFQVIMMIDVHHSVLLFGEILIDRFPGGDVVGGAPLNVARHLRAFGCAPVLVSRIGQDAEGARLLQTMERAGLSTHGVQLDSVYPTGVVAVHLGAEGHRFNIVPNQAYDHIHPRLARVAALAANPEMVYFGTLAQRADSHRALRHMLRATSGQRFFDVNLRDPWIYGERLHWSLRHADIVKANDDELDRIAQLLNMDEPVAEAQARALIERYQLRGMLVTCGAAGAWWLERAGEKISIASDKAVDVVDTVGAGDAFSAVFIFGLLQGWGMPIILKQAQQFAGAICGIRGAIPEHDDFYEPFIRQWSVDG</sequence>
<dbReference type="SUPFAM" id="SSF53613">
    <property type="entry name" value="Ribokinase-like"/>
    <property type="match status" value="1"/>
</dbReference>
<dbReference type="GO" id="GO:0005524">
    <property type="term" value="F:ATP binding"/>
    <property type="evidence" value="ECO:0007669"/>
    <property type="project" value="UniProtKB-KW"/>
</dbReference>
<keyword evidence="3" id="KW-0547">Nucleotide-binding</keyword>
<evidence type="ECO:0000256" key="1">
    <source>
        <dbReference type="ARBA" id="ARBA00010688"/>
    </source>
</evidence>
<comment type="similarity">
    <text evidence="1">Belongs to the carbohydrate kinase PfkB family.</text>
</comment>
<dbReference type="Proteomes" id="UP000182649">
    <property type="component" value="Unassembled WGS sequence"/>
</dbReference>
<dbReference type="InterPro" id="IPR011611">
    <property type="entry name" value="PfkB_dom"/>
</dbReference>
<keyword evidence="2" id="KW-0808">Transferase</keyword>
<dbReference type="InterPro" id="IPR050306">
    <property type="entry name" value="PfkB_Carbo_kinase"/>
</dbReference>
<keyword evidence="5" id="KW-0067">ATP-binding</keyword>
<proteinExistence type="inferred from homology"/>
<evidence type="ECO:0000256" key="5">
    <source>
        <dbReference type="ARBA" id="ARBA00022840"/>
    </source>
</evidence>
<keyword evidence="4 7" id="KW-0418">Kinase</keyword>
<dbReference type="InterPro" id="IPR029056">
    <property type="entry name" value="Ribokinase-like"/>
</dbReference>
<evidence type="ECO:0000256" key="4">
    <source>
        <dbReference type="ARBA" id="ARBA00022777"/>
    </source>
</evidence>
<evidence type="ECO:0000256" key="2">
    <source>
        <dbReference type="ARBA" id="ARBA00022679"/>
    </source>
</evidence>
<feature type="domain" description="Carbohydrate kinase PfkB" evidence="6">
    <location>
        <begin position="54"/>
        <end position="315"/>
    </location>
</feature>
<evidence type="ECO:0000259" key="6">
    <source>
        <dbReference type="Pfam" id="PF00294"/>
    </source>
</evidence>
<dbReference type="CDD" id="cd01167">
    <property type="entry name" value="bac_FRK"/>
    <property type="match status" value="1"/>
</dbReference>